<reference evidence="5 6" key="1">
    <citation type="submission" date="2016-11" db="EMBL/GenBank/DDBJ databases">
        <title>Genome sequence and comparative genomic analysis of clinical strain Elizabethkingia meningoseptica 61421 PRCM.</title>
        <authorList>
            <person name="Wang M."/>
            <person name="Hu S."/>
            <person name="Cao L."/>
            <person name="Jiang T."/>
            <person name="Zhou Y."/>
            <person name="Ming D."/>
        </authorList>
    </citation>
    <scope>NUCLEOTIDE SEQUENCE [LARGE SCALE GENOMIC DNA]</scope>
    <source>
        <strain evidence="5 6">61421 PRCM</strain>
    </source>
</reference>
<dbReference type="SUPFAM" id="SSF46689">
    <property type="entry name" value="Homeodomain-like"/>
    <property type="match status" value="1"/>
</dbReference>
<keyword evidence="2" id="KW-0238">DNA-binding</keyword>
<dbReference type="Proteomes" id="UP000188947">
    <property type="component" value="Unassembled WGS sequence"/>
</dbReference>
<feature type="domain" description="HTH araC/xylS-type" evidence="4">
    <location>
        <begin position="195"/>
        <end position="293"/>
    </location>
</feature>
<organism evidence="5 6">
    <name type="scientific">Elizabethkingia meningoseptica</name>
    <name type="common">Chryseobacterium meningosepticum</name>
    <dbReference type="NCBI Taxonomy" id="238"/>
    <lineage>
        <taxon>Bacteria</taxon>
        <taxon>Pseudomonadati</taxon>
        <taxon>Bacteroidota</taxon>
        <taxon>Flavobacteriia</taxon>
        <taxon>Flavobacteriales</taxon>
        <taxon>Weeksellaceae</taxon>
        <taxon>Elizabethkingia</taxon>
    </lineage>
</organism>
<evidence type="ECO:0000256" key="2">
    <source>
        <dbReference type="ARBA" id="ARBA00023125"/>
    </source>
</evidence>
<evidence type="ECO:0000256" key="1">
    <source>
        <dbReference type="ARBA" id="ARBA00023015"/>
    </source>
</evidence>
<dbReference type="OrthoDB" id="632644at2"/>
<keyword evidence="1" id="KW-0805">Transcription regulation</keyword>
<sequence length="293" mass="33838">MQNFINKISIGALSHDLALISDKTGIALSGNPLRAKEYSEVINNLYFVEEIILVLVRKGNAKVKVNLYELEVEINSIINLTPNDTVEILEYSDDLEVDILLFNYDAVANLPLTQDIGYLAELFSQHPSLNLDEIKFKELSELYAILAYHCNKQELYHTEITQNLLYTICYLLVQFCSEKKSYEKKPANRAESIYKEFFSLLFRHYKTQRSVQFYADELNITPKYFSKVIKEMSTKNASDLIDEMVITGIKATLKCTKQTILQISDEFNFPNASFFGTYFKKRTGCTPNQYRKI</sequence>
<keyword evidence="6" id="KW-1185">Reference proteome</keyword>
<keyword evidence="3" id="KW-0804">Transcription</keyword>
<dbReference type="GO" id="GO:0043565">
    <property type="term" value="F:sequence-specific DNA binding"/>
    <property type="evidence" value="ECO:0007669"/>
    <property type="project" value="InterPro"/>
</dbReference>
<comment type="caution">
    <text evidence="5">The sequence shown here is derived from an EMBL/GenBank/DDBJ whole genome shotgun (WGS) entry which is preliminary data.</text>
</comment>
<dbReference type="InterPro" id="IPR018060">
    <property type="entry name" value="HTH_AraC"/>
</dbReference>
<dbReference type="GO" id="GO:0003700">
    <property type="term" value="F:DNA-binding transcription factor activity"/>
    <property type="evidence" value="ECO:0007669"/>
    <property type="project" value="InterPro"/>
</dbReference>
<evidence type="ECO:0000256" key="3">
    <source>
        <dbReference type="ARBA" id="ARBA00023163"/>
    </source>
</evidence>
<evidence type="ECO:0000259" key="4">
    <source>
        <dbReference type="PROSITE" id="PS01124"/>
    </source>
</evidence>
<dbReference type="InterPro" id="IPR009057">
    <property type="entry name" value="Homeodomain-like_sf"/>
</dbReference>
<evidence type="ECO:0000313" key="6">
    <source>
        <dbReference type="Proteomes" id="UP000188947"/>
    </source>
</evidence>
<dbReference type="SMART" id="SM00342">
    <property type="entry name" value="HTH_ARAC"/>
    <property type="match status" value="1"/>
</dbReference>
<dbReference type="PROSITE" id="PS01124">
    <property type="entry name" value="HTH_ARAC_FAMILY_2"/>
    <property type="match status" value="1"/>
</dbReference>
<proteinExistence type="predicted"/>
<dbReference type="STRING" id="238.BBD35_14370"/>
<dbReference type="EMBL" id="MPOG01000008">
    <property type="protein sequence ID" value="OOH96232.1"/>
    <property type="molecule type" value="Genomic_DNA"/>
</dbReference>
<dbReference type="Gene3D" id="1.10.10.60">
    <property type="entry name" value="Homeodomain-like"/>
    <property type="match status" value="1"/>
</dbReference>
<dbReference type="AlphaFoldDB" id="A0A1V3U187"/>
<dbReference type="Pfam" id="PF12833">
    <property type="entry name" value="HTH_18"/>
    <property type="match status" value="1"/>
</dbReference>
<accession>A0A1V3U187</accession>
<dbReference type="PANTHER" id="PTHR43280:SF32">
    <property type="entry name" value="TRANSCRIPTIONAL REGULATORY PROTEIN"/>
    <property type="match status" value="1"/>
</dbReference>
<gene>
    <name evidence="5" type="ORF">BMF97_07740</name>
</gene>
<dbReference type="RefSeq" id="WP_069214806.1">
    <property type="nucleotide sequence ID" value="NZ_CP016378.1"/>
</dbReference>
<evidence type="ECO:0000313" key="5">
    <source>
        <dbReference type="EMBL" id="OOH96232.1"/>
    </source>
</evidence>
<protein>
    <submittedName>
        <fullName evidence="5">AraC family transcriptional regulator</fullName>
    </submittedName>
</protein>
<dbReference type="eggNOG" id="COG2207">
    <property type="taxonomic scope" value="Bacteria"/>
</dbReference>
<name>A0A1V3U187_ELIME</name>
<dbReference type="PANTHER" id="PTHR43280">
    <property type="entry name" value="ARAC-FAMILY TRANSCRIPTIONAL REGULATOR"/>
    <property type="match status" value="1"/>
</dbReference>